<feature type="compositionally biased region" description="Low complexity" evidence="1">
    <location>
        <begin position="141"/>
        <end position="155"/>
    </location>
</feature>
<feature type="region of interest" description="Disordered" evidence="1">
    <location>
        <begin position="128"/>
        <end position="161"/>
    </location>
</feature>
<dbReference type="EMBL" id="JADGJQ010000264">
    <property type="protein sequence ID" value="KAJ3164650.1"/>
    <property type="molecule type" value="Genomic_DNA"/>
</dbReference>
<protein>
    <submittedName>
        <fullName evidence="2">Uncharacterized protein</fullName>
    </submittedName>
</protein>
<dbReference type="Proteomes" id="UP001212152">
    <property type="component" value="Unassembled WGS sequence"/>
</dbReference>
<proteinExistence type="predicted"/>
<name>A0AAD5TCX7_9FUNG</name>
<evidence type="ECO:0000313" key="2">
    <source>
        <dbReference type="EMBL" id="KAJ3164650.1"/>
    </source>
</evidence>
<comment type="caution">
    <text evidence="2">The sequence shown here is derived from an EMBL/GenBank/DDBJ whole genome shotgun (WGS) entry which is preliminary data.</text>
</comment>
<gene>
    <name evidence="2" type="ORF">HDU87_003594</name>
</gene>
<accession>A0AAD5TCX7</accession>
<reference evidence="2" key="1">
    <citation type="submission" date="2020-05" db="EMBL/GenBank/DDBJ databases">
        <title>Phylogenomic resolution of chytrid fungi.</title>
        <authorList>
            <person name="Stajich J.E."/>
            <person name="Amses K."/>
            <person name="Simmons R."/>
            <person name="Seto K."/>
            <person name="Myers J."/>
            <person name="Bonds A."/>
            <person name="Quandt C.A."/>
            <person name="Barry K."/>
            <person name="Liu P."/>
            <person name="Grigoriev I."/>
            <person name="Longcore J.E."/>
            <person name="James T.Y."/>
        </authorList>
    </citation>
    <scope>NUCLEOTIDE SEQUENCE</scope>
    <source>
        <strain evidence="2">JEL0379</strain>
    </source>
</reference>
<evidence type="ECO:0000313" key="3">
    <source>
        <dbReference type="Proteomes" id="UP001212152"/>
    </source>
</evidence>
<evidence type="ECO:0000256" key="1">
    <source>
        <dbReference type="SAM" id="MobiDB-lite"/>
    </source>
</evidence>
<keyword evidence="3" id="KW-1185">Reference proteome</keyword>
<dbReference type="AlphaFoldDB" id="A0AAD5TCX7"/>
<sequence>MDVSLSTHGIARRLQMPLMSGLSGEYIIEYVEQLTKAGPRDFVTVSALQEAHPFLPWLKALGEPEIGAWCDRHRNLHLESQVSAARFLREFMKDLEDWGFHVGYAWNKTKKAFSLYGVTLKVAVETQVDDADSEIEERPSEASSEASSEDQPSSDSEADSD</sequence>
<organism evidence="2 3">
    <name type="scientific">Geranomyces variabilis</name>
    <dbReference type="NCBI Taxonomy" id="109894"/>
    <lineage>
        <taxon>Eukaryota</taxon>
        <taxon>Fungi</taxon>
        <taxon>Fungi incertae sedis</taxon>
        <taxon>Chytridiomycota</taxon>
        <taxon>Chytridiomycota incertae sedis</taxon>
        <taxon>Chytridiomycetes</taxon>
        <taxon>Spizellomycetales</taxon>
        <taxon>Powellomycetaceae</taxon>
        <taxon>Geranomyces</taxon>
    </lineage>
</organism>